<gene>
    <name evidence="1" type="ORF">LT85_p021</name>
</gene>
<evidence type="ECO:0000313" key="2">
    <source>
        <dbReference type="Proteomes" id="UP000030302"/>
    </source>
</evidence>
<dbReference type="AlphaFoldDB" id="A0A0A1FKF9"/>
<sequence>MERVTIAAITGTKQLMPMLVIVNPPIIEGRAIATTSNSPSSSNFSPFIIE</sequence>
<keyword evidence="1" id="KW-0614">Plasmid</keyword>
<keyword evidence="2" id="KW-1185">Reference proteome</keyword>
<proteinExistence type="predicted"/>
<dbReference type="HOGENOM" id="CLU_3116695_0_0_4"/>
<accession>A0A0A1FKF9</accession>
<dbReference type="KEGG" id="care:LT85_p021"/>
<reference evidence="2" key="1">
    <citation type="journal article" date="2014" name="Soil Biol. Biochem.">
        <title>Structure and function of bacterial communities in ageing soils: Insights from the Mendocino ecological staircase.</title>
        <authorList>
            <person name="Uroz S."/>
            <person name="Tech J.J."/>
            <person name="Sawaya N.A."/>
            <person name="Frey-Klett P."/>
            <person name="Leveau J.H.J."/>
        </authorList>
    </citation>
    <scope>NUCLEOTIDE SEQUENCE [LARGE SCALE GENOMIC DNA]</scope>
    <source>
        <strain evidence="2">Cal35</strain>
        <plasmid evidence="2">unnamed</plasmid>
    </source>
</reference>
<geneLocation type="plasmid" evidence="1 2">
    <name>unnamed</name>
</geneLocation>
<name>A0A0A1FKF9_9BURK</name>
<dbReference type="Proteomes" id="UP000030302">
    <property type="component" value="Plasmid unnamed"/>
</dbReference>
<dbReference type="EMBL" id="CP009963">
    <property type="protein sequence ID" value="AIY44200.1"/>
    <property type="molecule type" value="Genomic_DNA"/>
</dbReference>
<evidence type="ECO:0000313" key="1">
    <source>
        <dbReference type="EMBL" id="AIY44200.1"/>
    </source>
</evidence>
<protein>
    <submittedName>
        <fullName evidence="1">Uncharacterized protein</fullName>
    </submittedName>
</protein>
<organism evidence="1 2">
    <name type="scientific">Collimonas arenae</name>
    <dbReference type="NCBI Taxonomy" id="279058"/>
    <lineage>
        <taxon>Bacteria</taxon>
        <taxon>Pseudomonadati</taxon>
        <taxon>Pseudomonadota</taxon>
        <taxon>Betaproteobacteria</taxon>
        <taxon>Burkholderiales</taxon>
        <taxon>Oxalobacteraceae</taxon>
        <taxon>Collimonas</taxon>
    </lineage>
</organism>